<dbReference type="SUPFAM" id="SSF117281">
    <property type="entry name" value="Kelch motif"/>
    <property type="match status" value="1"/>
</dbReference>
<accession>A0A5C5WEB1</accession>
<evidence type="ECO:0000313" key="2">
    <source>
        <dbReference type="Proteomes" id="UP000316598"/>
    </source>
</evidence>
<dbReference type="OrthoDB" id="246387at2"/>
<dbReference type="InterPro" id="IPR006652">
    <property type="entry name" value="Kelch_1"/>
</dbReference>
<dbReference type="Gene3D" id="2.120.10.80">
    <property type="entry name" value="Kelch-type beta propeller"/>
    <property type="match status" value="2"/>
</dbReference>
<dbReference type="GO" id="GO:0016853">
    <property type="term" value="F:isomerase activity"/>
    <property type="evidence" value="ECO:0007669"/>
    <property type="project" value="UniProtKB-KW"/>
</dbReference>
<dbReference type="InterPro" id="IPR015915">
    <property type="entry name" value="Kelch-typ_b-propeller"/>
</dbReference>
<reference evidence="1 2" key="1">
    <citation type="submission" date="2019-02" db="EMBL/GenBank/DDBJ databases">
        <title>Deep-cultivation of Planctomycetes and their phenomic and genomic characterization uncovers novel biology.</title>
        <authorList>
            <person name="Wiegand S."/>
            <person name="Jogler M."/>
            <person name="Boedeker C."/>
            <person name="Pinto D."/>
            <person name="Vollmers J."/>
            <person name="Rivas-Marin E."/>
            <person name="Kohn T."/>
            <person name="Peeters S.H."/>
            <person name="Heuer A."/>
            <person name="Rast P."/>
            <person name="Oberbeckmann S."/>
            <person name="Bunk B."/>
            <person name="Jeske O."/>
            <person name="Meyerdierks A."/>
            <person name="Storesund J.E."/>
            <person name="Kallscheuer N."/>
            <person name="Luecker S."/>
            <person name="Lage O.M."/>
            <person name="Pohl T."/>
            <person name="Merkel B.J."/>
            <person name="Hornburger P."/>
            <person name="Mueller R.-W."/>
            <person name="Bruemmer F."/>
            <person name="Labrenz M."/>
            <person name="Spormann A.M."/>
            <person name="Op Den Camp H."/>
            <person name="Overmann J."/>
            <person name="Amann R."/>
            <person name="Jetten M.S.M."/>
            <person name="Mascher T."/>
            <person name="Medema M.H."/>
            <person name="Devos D.P."/>
            <person name="Kaster A.-K."/>
            <person name="Ovreas L."/>
            <person name="Rohde M."/>
            <person name="Galperin M.Y."/>
            <person name="Jogler C."/>
        </authorList>
    </citation>
    <scope>NUCLEOTIDE SEQUENCE [LARGE SCALE GENOMIC DNA]</scope>
    <source>
        <strain evidence="1 2">Pla22</strain>
    </source>
</reference>
<dbReference type="EC" id="5.1.3.24" evidence="1"/>
<dbReference type="PANTHER" id="PTHR45632">
    <property type="entry name" value="LD33804P"/>
    <property type="match status" value="1"/>
</dbReference>
<name>A0A5C5WEB1_9BACT</name>
<dbReference type="Proteomes" id="UP000316598">
    <property type="component" value="Unassembled WGS sequence"/>
</dbReference>
<comment type="caution">
    <text evidence="1">The sequence shown here is derived from an EMBL/GenBank/DDBJ whole genome shotgun (WGS) entry which is preliminary data.</text>
</comment>
<gene>
    <name evidence="1" type="primary">nanM_1</name>
    <name evidence="1" type="ORF">Pla22_43500</name>
</gene>
<dbReference type="RefSeq" id="WP_146516717.1">
    <property type="nucleotide sequence ID" value="NZ_SJPI01000003.1"/>
</dbReference>
<proteinExistence type="predicted"/>
<sequence length="343" mass="38208">MLDFVNRWLRCVMVAAICTTFAGNGVEAQETRQWELLDTIGDPQARHEAAFIECDDRFFLLGGRGVKPVDIYDPKTRTWTQGARSPVEIHHFQPVVYNHQILVVGAMTGNYPKENALDKVLIYDPKLDQWKWGAEIPEDRRRGGAGAAVHGDDLYLVSGIQNGHWDGWVTWLDRLDLKTQTWESLADAPRARDHFQCAFIEDKLYVAGGRRSSGVTKQVFDLTIPEVDVYDLQTGTWNTLDEQSNLPIPRAGCFSFAIGRDFFVAGGESTIQREAHAEVQRLDTVTNQWSTDSKFAVGRHGTGVIVWNDALYTCAGSGGRGGGPELDSTEMLELNSEANEGSE</sequence>
<dbReference type="PANTHER" id="PTHR45632:SF24">
    <property type="entry name" value="GALACTOSE OXIDASE"/>
    <property type="match status" value="1"/>
</dbReference>
<dbReference type="AlphaFoldDB" id="A0A5C5WEB1"/>
<dbReference type="EMBL" id="SJPI01000003">
    <property type="protein sequence ID" value="TWT49158.1"/>
    <property type="molecule type" value="Genomic_DNA"/>
</dbReference>
<keyword evidence="1" id="KW-0413">Isomerase</keyword>
<protein>
    <submittedName>
        <fullName evidence="1">N-acetylneuraminate epimerase</fullName>
        <ecNumber evidence="1">5.1.3.24</ecNumber>
    </submittedName>
</protein>
<keyword evidence="2" id="KW-1185">Reference proteome</keyword>
<evidence type="ECO:0000313" key="1">
    <source>
        <dbReference type="EMBL" id="TWT49158.1"/>
    </source>
</evidence>
<organism evidence="1 2">
    <name type="scientific">Rubripirellula amarantea</name>
    <dbReference type="NCBI Taxonomy" id="2527999"/>
    <lineage>
        <taxon>Bacteria</taxon>
        <taxon>Pseudomonadati</taxon>
        <taxon>Planctomycetota</taxon>
        <taxon>Planctomycetia</taxon>
        <taxon>Pirellulales</taxon>
        <taxon>Pirellulaceae</taxon>
        <taxon>Rubripirellula</taxon>
    </lineage>
</organism>
<dbReference type="Pfam" id="PF24681">
    <property type="entry name" value="Kelch_KLHDC2_KLHL20_DRC7"/>
    <property type="match status" value="1"/>
</dbReference>
<dbReference type="SMART" id="SM00612">
    <property type="entry name" value="Kelch"/>
    <property type="match status" value="5"/>
</dbReference>